<evidence type="ECO:0000313" key="1">
    <source>
        <dbReference type="EMBL" id="ANP38209.1"/>
    </source>
</evidence>
<dbReference type="EMBL" id="JARCJK010000005">
    <property type="protein sequence ID" value="MDE4166424.1"/>
    <property type="molecule type" value="Genomic_DNA"/>
</dbReference>
<protein>
    <recommendedName>
        <fullName evidence="5">Glycosyltransferase</fullName>
    </recommendedName>
</protein>
<dbReference type="AlphaFoldDB" id="A0A1B0ZVP6"/>
<keyword evidence="3" id="KW-1185">Reference proteome</keyword>
<gene>
    <name evidence="1" type="ORF">JL2886_03330</name>
    <name evidence="2" type="ORF">PXK24_12030</name>
</gene>
<sequence length="370" mass="42559">MVTPVKAHVFTDTTAQSFLKQAPGQQPCIGSVAFTFGTEVPDDTDVLIAFNRSSYTIKTQVPKERTIFIAAEPDVIHPYSCRFLNQFGLVLTTTQKPLDTEKRNRAVCWYWWAGFDFSDNGNHRGYDWFKTLTPPQKQDKIAIVTSTKVHTEYHRKRMRFVETLIDEIPEHIELFGRGFKPIGDKADALLPNKYNLAIENGEGPHVWTEKLTDPWLCWSFPFYAGCSNVDDYFPVDSYETLNLDDPVAEARRMVQEIQNGRWEAAQDAIATAREKVLEQENIMVLMANLATEAAARPVSVQPNRPRYIWSERSLWPEKGCRGNLTDWTLRNAILLFEPQAELKSKGLRHWYEKKKSTRRARKEARAANAR</sequence>
<reference evidence="2 4" key="2">
    <citation type="submission" date="2023-02" db="EMBL/GenBank/DDBJ databases">
        <title>Population genomics of bacteria associated with diatom.</title>
        <authorList>
            <person name="Xie J."/>
            <person name="Wang H."/>
        </authorList>
    </citation>
    <scope>NUCLEOTIDE SEQUENCE [LARGE SCALE GENOMIC DNA]</scope>
    <source>
        <strain evidence="2 4">PT47_8</strain>
    </source>
</reference>
<dbReference type="RefSeq" id="WP_065272902.1">
    <property type="nucleotide sequence ID" value="NZ_CP015124.1"/>
</dbReference>
<organism evidence="1 3">
    <name type="scientific">Phaeobacter gallaeciensis</name>
    <dbReference type="NCBI Taxonomy" id="60890"/>
    <lineage>
        <taxon>Bacteria</taxon>
        <taxon>Pseudomonadati</taxon>
        <taxon>Pseudomonadota</taxon>
        <taxon>Alphaproteobacteria</taxon>
        <taxon>Rhodobacterales</taxon>
        <taxon>Roseobacteraceae</taxon>
        <taxon>Phaeobacter</taxon>
    </lineage>
</organism>
<reference evidence="1 3" key="1">
    <citation type="submission" date="2016-04" db="EMBL/GenBank/DDBJ databases">
        <authorList>
            <person name="Evans L.H."/>
            <person name="Alamgir A."/>
            <person name="Owens N."/>
            <person name="Weber N.D."/>
            <person name="Virtaneva K."/>
            <person name="Barbian K."/>
            <person name="Babar A."/>
            <person name="Rosenke K."/>
        </authorList>
    </citation>
    <scope>NUCLEOTIDE SEQUENCE [LARGE SCALE GENOMIC DNA]</scope>
    <source>
        <strain evidence="1 3">JL2886</strain>
    </source>
</reference>
<dbReference type="SUPFAM" id="SSF53756">
    <property type="entry name" value="UDP-Glycosyltransferase/glycogen phosphorylase"/>
    <property type="match status" value="1"/>
</dbReference>
<dbReference type="OrthoDB" id="9791032at2"/>
<dbReference type="InterPro" id="IPR038577">
    <property type="entry name" value="GT10-like_C_sf"/>
</dbReference>
<dbReference type="Gene3D" id="3.40.50.11660">
    <property type="entry name" value="Glycosyl transferase family 10, C-terminal domain"/>
    <property type="match status" value="1"/>
</dbReference>
<evidence type="ECO:0000313" key="3">
    <source>
        <dbReference type="Proteomes" id="UP000092565"/>
    </source>
</evidence>
<evidence type="ECO:0008006" key="5">
    <source>
        <dbReference type="Google" id="ProtNLM"/>
    </source>
</evidence>
<dbReference type="PATRIC" id="fig|60890.4.peg.3244"/>
<dbReference type="Proteomes" id="UP000092565">
    <property type="component" value="Chromosome"/>
</dbReference>
<proteinExistence type="predicted"/>
<dbReference type="EMBL" id="CP015124">
    <property type="protein sequence ID" value="ANP38209.1"/>
    <property type="molecule type" value="Genomic_DNA"/>
</dbReference>
<dbReference type="Proteomes" id="UP001218364">
    <property type="component" value="Unassembled WGS sequence"/>
</dbReference>
<evidence type="ECO:0000313" key="2">
    <source>
        <dbReference type="EMBL" id="MDE4166424.1"/>
    </source>
</evidence>
<name>A0A1B0ZVP6_9RHOB</name>
<accession>A0A1B0ZVP6</accession>
<evidence type="ECO:0000313" key="4">
    <source>
        <dbReference type="Proteomes" id="UP001218364"/>
    </source>
</evidence>